<dbReference type="PANTHER" id="PTHR47691:SF3">
    <property type="entry name" value="HTH-TYPE TRANSCRIPTIONAL REGULATOR RV0890C-RELATED"/>
    <property type="match status" value="1"/>
</dbReference>
<dbReference type="PRINTS" id="PR00364">
    <property type="entry name" value="DISEASERSIST"/>
</dbReference>
<evidence type="ECO:0000256" key="1">
    <source>
        <dbReference type="PROSITE-ProRule" id="PRU00339"/>
    </source>
</evidence>
<dbReference type="EMBL" id="CP002000">
    <property type="protein sequence ID" value="ADJ43267.1"/>
    <property type="molecule type" value="Genomic_DNA"/>
</dbReference>
<dbReference type="InterPro" id="IPR001054">
    <property type="entry name" value="A/G_cyclase"/>
</dbReference>
<reference evidence="3 4" key="1">
    <citation type="journal article" date="2010" name="Cell Res.">
        <title>Complete genome sequence of the rifamycin SV-producing Amycolatopsis mediterranei U32 revealed its genetic characteristics in phylogeny and metabolism.</title>
        <authorList>
            <person name="Zhao W."/>
            <person name="Zhong Y."/>
            <person name="Yuan H."/>
            <person name="Wang J."/>
            <person name="Zheng H."/>
            <person name="Wang Y."/>
            <person name="Cen X."/>
            <person name="Xu F."/>
            <person name="Bai J."/>
            <person name="Han X."/>
            <person name="Lu G."/>
            <person name="Zhu Y."/>
            <person name="Shao Z."/>
            <person name="Yan H."/>
            <person name="Li C."/>
            <person name="Peng N."/>
            <person name="Zhang Z."/>
            <person name="Zhang Y."/>
            <person name="Lin W."/>
            <person name="Fan Y."/>
            <person name="Qin Z."/>
            <person name="Hu Y."/>
            <person name="Zhu B."/>
            <person name="Wang S."/>
            <person name="Ding X."/>
            <person name="Zhao G.P."/>
        </authorList>
    </citation>
    <scope>NUCLEOTIDE SEQUENCE [LARGE SCALE GENOMIC DNA]</scope>
    <source>
        <strain evidence="4">U-32</strain>
    </source>
</reference>
<dbReference type="InterPro" id="IPR002182">
    <property type="entry name" value="NB-ARC"/>
</dbReference>
<dbReference type="AlphaFoldDB" id="A0A0H3CXC2"/>
<dbReference type="GO" id="GO:0009190">
    <property type="term" value="P:cyclic nucleotide biosynthetic process"/>
    <property type="evidence" value="ECO:0007669"/>
    <property type="project" value="InterPro"/>
</dbReference>
<accession>A0A0H3CXC2</accession>
<proteinExistence type="predicted"/>
<sequence>MMTKSTAAVHRTIVVVDVEGFGAWQRTNHHQLAVRRGLYSCLRTSFDRAGIPWESCETEDRGDGVFVLAPPEVPKSLFVESLPARVVDALAEHNHLHGPEARIRLRLAVHAGEINYDDHGVTAASVNLTFRLANSSELKAALAGSRGILALITSNWFFDEVVRHSIAARPGTYRNVTVSAKETVTSAWIALPDNPYSDIVDPARQPSPAAGAERPVLPIPRHLPASTAHYTGRLPDIAKLDSLLVEPGASGPGETTIFLIVGAAGMGKTALAVHWAHAVRSQFTDGDIYIDLHGYDPVAPTPLEQILERVLRALGVTTRNMPADLEGQTALYRSLLADRRVLIVLDNAATPEQVRPLLPGSATCRVLITSRHRMSGLVAREGAARLTLDPLHPTEAYSLLGQIVGEDRVAVEGAAAAEITRACAYLPLALRIAAERVAAHPRLTLAELARQLSGERDRLDLLAADDDESTAVRVVFSWSYRALPPAVSHVFRLLGLHSGPDISLPAAAALTNLTIEQTQRNLDALASVHLVEEVDHNRYRLHDLLRLYAAERAGEDETEADRSDAKLRLLTWYLHSADAADRQLAPRRRHAPLGEPPVGCRPLTFETQGRAWQWCEAERLNLVAATRQASAEAHLDIAWQLPTALWGYFTLRTPWVDWISAYRIGLAAAEQQADRSGYAWLLAGLGIAYRNLRRYDDAIDSFERALDVWRELGDRYAEAWTLGSLSIALWELERFADALARSQEALTLFRTVDSPYGESQALHCFGDACRGLGRYVEAIDYLQQALHLRRGSGDPGGESQILKSLGDTYRDLDELDKAEEHYRQALGMWREVGDRWSEARSLTAIGDIAKILGNLDTAVECWRQALEICEELGAPQTAEIDARLKHAANASSDKRQ</sequence>
<dbReference type="Pfam" id="PF00931">
    <property type="entry name" value="NB-ARC"/>
    <property type="match status" value="1"/>
</dbReference>
<dbReference type="InterPro" id="IPR027417">
    <property type="entry name" value="P-loop_NTPase"/>
</dbReference>
<dbReference type="Proteomes" id="UP000000328">
    <property type="component" value="Chromosome"/>
</dbReference>
<organism evidence="3 4">
    <name type="scientific">Amycolatopsis mediterranei (strain U-32)</name>
    <dbReference type="NCBI Taxonomy" id="749927"/>
    <lineage>
        <taxon>Bacteria</taxon>
        <taxon>Bacillati</taxon>
        <taxon>Actinomycetota</taxon>
        <taxon>Actinomycetes</taxon>
        <taxon>Pseudonocardiales</taxon>
        <taxon>Pseudonocardiaceae</taxon>
        <taxon>Amycolatopsis</taxon>
    </lineage>
</organism>
<evidence type="ECO:0000259" key="2">
    <source>
        <dbReference type="PROSITE" id="PS50125"/>
    </source>
</evidence>
<dbReference type="PROSITE" id="PS50005">
    <property type="entry name" value="TPR"/>
    <property type="match status" value="2"/>
</dbReference>
<feature type="repeat" description="TPR" evidence="1">
    <location>
        <begin position="679"/>
        <end position="712"/>
    </location>
</feature>
<dbReference type="GO" id="GO:0043531">
    <property type="term" value="F:ADP binding"/>
    <property type="evidence" value="ECO:0007669"/>
    <property type="project" value="InterPro"/>
</dbReference>
<gene>
    <name evidence="3" type="ordered locus">AMED_1454</name>
</gene>
<protein>
    <submittedName>
        <fullName evidence="3">TPR repeat-containing protein</fullName>
    </submittedName>
</protein>
<dbReference type="SUPFAM" id="SSF48452">
    <property type="entry name" value="TPR-like"/>
    <property type="match status" value="1"/>
</dbReference>
<evidence type="ECO:0000313" key="3">
    <source>
        <dbReference type="EMBL" id="ADJ43267.1"/>
    </source>
</evidence>
<feature type="domain" description="Guanylate cyclase" evidence="2">
    <location>
        <begin position="12"/>
        <end position="133"/>
    </location>
</feature>
<keyword evidence="1" id="KW-0802">TPR repeat</keyword>
<feature type="repeat" description="TPR" evidence="1">
    <location>
        <begin position="799"/>
        <end position="832"/>
    </location>
</feature>
<dbReference type="HOGENOM" id="CLU_004665_2_1_11"/>
<dbReference type="Pfam" id="PF13424">
    <property type="entry name" value="TPR_12"/>
    <property type="match status" value="2"/>
</dbReference>
<dbReference type="Gene3D" id="3.40.50.300">
    <property type="entry name" value="P-loop containing nucleotide triphosphate hydrolases"/>
    <property type="match status" value="1"/>
</dbReference>
<dbReference type="Pfam" id="PF13181">
    <property type="entry name" value="TPR_8"/>
    <property type="match status" value="1"/>
</dbReference>
<dbReference type="PATRIC" id="fig|749927.5.peg.1496"/>
<dbReference type="InterPro" id="IPR019734">
    <property type="entry name" value="TPR_rpt"/>
</dbReference>
<dbReference type="InterPro" id="IPR029787">
    <property type="entry name" value="Nucleotide_cyclase"/>
</dbReference>
<dbReference type="SUPFAM" id="SSF52540">
    <property type="entry name" value="P-loop containing nucleoside triphosphate hydrolases"/>
    <property type="match status" value="1"/>
</dbReference>
<dbReference type="PROSITE" id="PS50125">
    <property type="entry name" value="GUANYLATE_CYCLASE_2"/>
    <property type="match status" value="1"/>
</dbReference>
<dbReference type="SMART" id="SM00028">
    <property type="entry name" value="TPR"/>
    <property type="match status" value="5"/>
</dbReference>
<dbReference type="Gene3D" id="3.30.70.1230">
    <property type="entry name" value="Nucleotide cyclase"/>
    <property type="match status" value="1"/>
</dbReference>
<dbReference type="Gene3D" id="1.25.40.10">
    <property type="entry name" value="Tetratricopeptide repeat domain"/>
    <property type="match status" value="1"/>
</dbReference>
<name>A0A0H3CXC2_AMYMU</name>
<dbReference type="KEGG" id="amd:AMED_1454"/>
<dbReference type="OrthoDB" id="581105at2"/>
<dbReference type="GO" id="GO:0035556">
    <property type="term" value="P:intracellular signal transduction"/>
    <property type="evidence" value="ECO:0007669"/>
    <property type="project" value="InterPro"/>
</dbReference>
<dbReference type="InterPro" id="IPR011990">
    <property type="entry name" value="TPR-like_helical_dom_sf"/>
</dbReference>
<evidence type="ECO:0000313" key="4">
    <source>
        <dbReference type="Proteomes" id="UP000000328"/>
    </source>
</evidence>
<dbReference type="GO" id="GO:0004016">
    <property type="term" value="F:adenylate cyclase activity"/>
    <property type="evidence" value="ECO:0007669"/>
    <property type="project" value="UniProtKB-ARBA"/>
</dbReference>
<dbReference type="eggNOG" id="COG0457">
    <property type="taxonomic scope" value="Bacteria"/>
</dbReference>
<dbReference type="PANTHER" id="PTHR47691">
    <property type="entry name" value="REGULATOR-RELATED"/>
    <property type="match status" value="1"/>
</dbReference>